<proteinExistence type="inferred from homology"/>
<evidence type="ECO:0000256" key="6">
    <source>
        <dbReference type="ARBA" id="ARBA00023136"/>
    </source>
</evidence>
<evidence type="ECO:0000256" key="1">
    <source>
        <dbReference type="ARBA" id="ARBA00004651"/>
    </source>
</evidence>
<comment type="similarity">
    <text evidence="7">Belongs to the binding-protein-dependent transport system permease family.</text>
</comment>
<evidence type="ECO:0000259" key="8">
    <source>
        <dbReference type="PROSITE" id="PS50928"/>
    </source>
</evidence>
<keyword evidence="4 7" id="KW-0812">Transmembrane</keyword>
<dbReference type="SUPFAM" id="SSF161098">
    <property type="entry name" value="MetI-like"/>
    <property type="match status" value="1"/>
</dbReference>
<evidence type="ECO:0000313" key="9">
    <source>
        <dbReference type="EMBL" id="MSC61764.1"/>
    </source>
</evidence>
<evidence type="ECO:0000256" key="2">
    <source>
        <dbReference type="ARBA" id="ARBA00022448"/>
    </source>
</evidence>
<feature type="transmembrane region" description="Helical" evidence="7">
    <location>
        <begin position="287"/>
        <end position="308"/>
    </location>
</feature>
<comment type="subcellular location">
    <subcellularLocation>
        <location evidence="1 7">Cell membrane</location>
        <topology evidence="1 7">Multi-pass membrane protein</topology>
    </subcellularLocation>
</comment>
<dbReference type="InterPro" id="IPR050809">
    <property type="entry name" value="UgpAE/MalFG_permease"/>
</dbReference>
<feature type="transmembrane region" description="Helical" evidence="7">
    <location>
        <begin position="227"/>
        <end position="247"/>
    </location>
</feature>
<accession>A0A844DNJ1</accession>
<evidence type="ECO:0000256" key="4">
    <source>
        <dbReference type="ARBA" id="ARBA00022692"/>
    </source>
</evidence>
<reference evidence="9 10" key="1">
    <citation type="journal article" date="2019" name="Nat. Med.">
        <title>A library of human gut bacterial isolates paired with longitudinal multiomics data enables mechanistic microbiome research.</title>
        <authorList>
            <person name="Poyet M."/>
            <person name="Groussin M."/>
            <person name="Gibbons S.M."/>
            <person name="Avila-Pacheco J."/>
            <person name="Jiang X."/>
            <person name="Kearney S.M."/>
            <person name="Perrotta A.R."/>
            <person name="Berdy B."/>
            <person name="Zhao S."/>
            <person name="Lieberman T.D."/>
            <person name="Swanson P.K."/>
            <person name="Smith M."/>
            <person name="Roesemann S."/>
            <person name="Alexander J.E."/>
            <person name="Rich S.A."/>
            <person name="Livny J."/>
            <person name="Vlamakis H."/>
            <person name="Clish C."/>
            <person name="Bullock K."/>
            <person name="Deik A."/>
            <person name="Scott J."/>
            <person name="Pierce K.A."/>
            <person name="Xavier R.J."/>
            <person name="Alm E.J."/>
        </authorList>
    </citation>
    <scope>NUCLEOTIDE SEQUENCE [LARGE SCALE GENOMIC DNA]</scope>
    <source>
        <strain evidence="9 10">BIOML-A1</strain>
    </source>
</reference>
<feature type="domain" description="ABC transmembrane type-1" evidence="8">
    <location>
        <begin position="95"/>
        <end position="308"/>
    </location>
</feature>
<sequence>MSKQSRQAKAVAEKYGIDTRLTWDKIKKNFYQYRGIYLMLIPVLAFYIVFNYAPLQGLQIAFRNYRPGRGIWGSAWVGLANFKQFFTGPYFWRVLRNTLYISFYTIVICFPAPILFALMLNELRLKKLKSAIQTVSYLPHFISLVVVCGIIKEFVSSTGLISNLLAAGGMASNLLMDPSKFRAIYVVSELWQTIGWNSIIYLAALAGINQELYDAAAVDGAGRFRRILSITIPCLMPTIIIMFIMRIGQFMSVGYDKIILLYNENIYETADIIGSFVYRKGLIESNYSYSMAVSLVNSLVNFLLVVVVNKISAKVSETSLW</sequence>
<dbReference type="PANTHER" id="PTHR43227">
    <property type="entry name" value="BLL4140 PROTEIN"/>
    <property type="match status" value="1"/>
</dbReference>
<feature type="transmembrane region" description="Helical" evidence="7">
    <location>
        <begin position="35"/>
        <end position="53"/>
    </location>
</feature>
<evidence type="ECO:0000313" key="10">
    <source>
        <dbReference type="Proteomes" id="UP000461506"/>
    </source>
</evidence>
<evidence type="ECO:0000256" key="5">
    <source>
        <dbReference type="ARBA" id="ARBA00022989"/>
    </source>
</evidence>
<keyword evidence="6 7" id="KW-0472">Membrane</keyword>
<evidence type="ECO:0000256" key="7">
    <source>
        <dbReference type="RuleBase" id="RU363032"/>
    </source>
</evidence>
<keyword evidence="5 7" id="KW-1133">Transmembrane helix</keyword>
<keyword evidence="2 7" id="KW-0813">Transport</keyword>
<dbReference type="GO" id="GO:0005886">
    <property type="term" value="C:plasma membrane"/>
    <property type="evidence" value="ECO:0007669"/>
    <property type="project" value="UniProtKB-SubCell"/>
</dbReference>
<dbReference type="PROSITE" id="PS50928">
    <property type="entry name" value="ABC_TM1"/>
    <property type="match status" value="1"/>
</dbReference>
<dbReference type="CDD" id="cd06261">
    <property type="entry name" value="TM_PBP2"/>
    <property type="match status" value="1"/>
</dbReference>
<name>A0A844DNJ1_9FIRM</name>
<evidence type="ECO:0000256" key="3">
    <source>
        <dbReference type="ARBA" id="ARBA00022475"/>
    </source>
</evidence>
<dbReference type="EMBL" id="WKQN01000001">
    <property type="protein sequence ID" value="MSC61764.1"/>
    <property type="molecule type" value="Genomic_DNA"/>
</dbReference>
<dbReference type="GO" id="GO:0055085">
    <property type="term" value="P:transmembrane transport"/>
    <property type="evidence" value="ECO:0007669"/>
    <property type="project" value="InterPro"/>
</dbReference>
<dbReference type="Pfam" id="PF00528">
    <property type="entry name" value="BPD_transp_1"/>
    <property type="match status" value="1"/>
</dbReference>
<feature type="transmembrane region" description="Helical" evidence="7">
    <location>
        <begin position="184"/>
        <end position="206"/>
    </location>
</feature>
<dbReference type="RefSeq" id="WP_154276061.1">
    <property type="nucleotide sequence ID" value="NZ_CABVEL010000014.1"/>
</dbReference>
<dbReference type="InterPro" id="IPR035906">
    <property type="entry name" value="MetI-like_sf"/>
</dbReference>
<feature type="transmembrane region" description="Helical" evidence="7">
    <location>
        <begin position="141"/>
        <end position="164"/>
    </location>
</feature>
<dbReference type="InterPro" id="IPR000515">
    <property type="entry name" value="MetI-like"/>
</dbReference>
<dbReference type="Proteomes" id="UP000461506">
    <property type="component" value="Unassembled WGS sequence"/>
</dbReference>
<organism evidence="9 10">
    <name type="scientific">Faecalibacterium prausnitzii</name>
    <dbReference type="NCBI Taxonomy" id="853"/>
    <lineage>
        <taxon>Bacteria</taxon>
        <taxon>Bacillati</taxon>
        <taxon>Bacillota</taxon>
        <taxon>Clostridia</taxon>
        <taxon>Eubacteriales</taxon>
        <taxon>Oscillospiraceae</taxon>
        <taxon>Faecalibacterium</taxon>
    </lineage>
</organism>
<keyword evidence="3" id="KW-1003">Cell membrane</keyword>
<dbReference type="Gene3D" id="1.10.3720.10">
    <property type="entry name" value="MetI-like"/>
    <property type="match status" value="1"/>
</dbReference>
<dbReference type="PANTHER" id="PTHR43227:SF11">
    <property type="entry name" value="BLL4140 PROTEIN"/>
    <property type="match status" value="1"/>
</dbReference>
<gene>
    <name evidence="9" type="ORF">GKD95_00070</name>
</gene>
<comment type="caution">
    <text evidence="9">The sequence shown here is derived from an EMBL/GenBank/DDBJ whole genome shotgun (WGS) entry which is preliminary data.</text>
</comment>
<dbReference type="AlphaFoldDB" id="A0A844DNJ1"/>
<feature type="transmembrane region" description="Helical" evidence="7">
    <location>
        <begin position="99"/>
        <end position="120"/>
    </location>
</feature>
<protein>
    <submittedName>
        <fullName evidence="9">ABC transporter permease subunit</fullName>
    </submittedName>
</protein>